<dbReference type="Pfam" id="PF00886">
    <property type="entry name" value="Ribosomal_S16"/>
    <property type="match status" value="1"/>
</dbReference>
<dbReference type="InterPro" id="IPR020592">
    <property type="entry name" value="Ribosomal_bS16_CS"/>
</dbReference>
<comment type="similarity">
    <text evidence="3">Belongs to the bacterial ribosomal protein bS16 family.</text>
</comment>
<dbReference type="PROSITE" id="PS00732">
    <property type="entry name" value="RIBOSOMAL_S16"/>
    <property type="match status" value="1"/>
</dbReference>
<dbReference type="GO" id="GO:0005737">
    <property type="term" value="C:cytoplasm"/>
    <property type="evidence" value="ECO:0007669"/>
    <property type="project" value="UniProtKB-ARBA"/>
</dbReference>
<evidence type="ECO:0000256" key="1">
    <source>
        <dbReference type="ARBA" id="ARBA00022980"/>
    </source>
</evidence>
<dbReference type="HAMAP" id="MF_00385">
    <property type="entry name" value="Ribosomal_bS16"/>
    <property type="match status" value="1"/>
</dbReference>
<dbReference type="GO" id="GO:0003735">
    <property type="term" value="F:structural constituent of ribosome"/>
    <property type="evidence" value="ECO:0007669"/>
    <property type="project" value="InterPro"/>
</dbReference>
<sequence>MAVKIRLARSGAKKCAYFKIVIANNCSPRDGAFIEKVGHYNPMLPKDNHERVVLKADRIGHWLSHGAQPTEKVIKFIQQFNITLPLAIQNKHNIKLKSYVAKPSKKKESQ</sequence>
<dbReference type="InterPro" id="IPR000307">
    <property type="entry name" value="Ribosomal_bS16"/>
</dbReference>
<reference evidence="4 5" key="1">
    <citation type="submission" date="2015-01" db="EMBL/GenBank/DDBJ databases">
        <title>Genome Sequencing of Rickettsiales.</title>
        <authorList>
            <person name="Daugherty S.C."/>
            <person name="Su Q."/>
            <person name="Abolude K."/>
            <person name="Beier-Sexton M."/>
            <person name="Carlyon J.A."/>
            <person name="Carter R."/>
            <person name="Day N.P."/>
            <person name="Dumler S.J."/>
            <person name="Dyachenko V."/>
            <person name="Godinez A."/>
            <person name="Kurtti T.J."/>
            <person name="Lichay M."/>
            <person name="Mullins K.E."/>
            <person name="Ott S."/>
            <person name="Pappas-Brown V."/>
            <person name="Paris D.H."/>
            <person name="Patel P."/>
            <person name="Richards A.L."/>
            <person name="Sadzewicz L."/>
            <person name="Sears K."/>
            <person name="Seidman D."/>
            <person name="Sengamalay N."/>
            <person name="Stenos J."/>
            <person name="Tallon L.J."/>
            <person name="Vincent G."/>
            <person name="Fraser C.M."/>
            <person name="Munderloh U."/>
            <person name="Dunning-Hotopp J.C."/>
        </authorList>
    </citation>
    <scope>NUCLEOTIDE SEQUENCE [LARGE SCALE GENOMIC DNA]</scope>
    <source>
        <strain evidence="4 5">UT144</strain>
    </source>
</reference>
<organism evidence="4 5">
    <name type="scientific">Orientia tsutsugamushi str. UT144</name>
    <dbReference type="NCBI Taxonomy" id="1441384"/>
    <lineage>
        <taxon>Bacteria</taxon>
        <taxon>Pseudomonadati</taxon>
        <taxon>Pseudomonadota</taxon>
        <taxon>Alphaproteobacteria</taxon>
        <taxon>Rickettsiales</taxon>
        <taxon>Rickettsiaceae</taxon>
        <taxon>Rickettsieae</taxon>
        <taxon>Orientia</taxon>
    </lineage>
</organism>
<protein>
    <recommendedName>
        <fullName evidence="3">Small ribosomal subunit protein bS16</fullName>
    </recommendedName>
</protein>
<dbReference type="AlphaFoldDB" id="A0A0F3RN64"/>
<proteinExistence type="inferred from homology"/>
<dbReference type="PANTHER" id="PTHR12919:SF20">
    <property type="entry name" value="SMALL RIBOSOMAL SUBUNIT PROTEIN BS16M"/>
    <property type="match status" value="1"/>
</dbReference>
<evidence type="ECO:0000313" key="5">
    <source>
        <dbReference type="Proteomes" id="UP000033580"/>
    </source>
</evidence>
<comment type="caution">
    <text evidence="4">The sequence shown here is derived from an EMBL/GenBank/DDBJ whole genome shotgun (WGS) entry which is preliminary data.</text>
</comment>
<accession>A0A0F3RN64</accession>
<dbReference type="Gene3D" id="3.30.1320.10">
    <property type="match status" value="1"/>
</dbReference>
<evidence type="ECO:0000313" key="4">
    <source>
        <dbReference type="EMBL" id="KJW07723.1"/>
    </source>
</evidence>
<dbReference type="NCBIfam" id="TIGR00002">
    <property type="entry name" value="S16"/>
    <property type="match status" value="1"/>
</dbReference>
<name>A0A0F3RN64_ORITS</name>
<dbReference type="SUPFAM" id="SSF54565">
    <property type="entry name" value="Ribosomal protein S16"/>
    <property type="match status" value="1"/>
</dbReference>
<dbReference type="Proteomes" id="UP000033580">
    <property type="component" value="Unassembled WGS sequence"/>
</dbReference>
<dbReference type="GO" id="GO:0006412">
    <property type="term" value="P:translation"/>
    <property type="evidence" value="ECO:0007669"/>
    <property type="project" value="UniProtKB-UniRule"/>
</dbReference>
<dbReference type="PATRIC" id="fig|1441384.3.peg.2115"/>
<keyword evidence="1 3" id="KW-0689">Ribosomal protein</keyword>
<dbReference type="PANTHER" id="PTHR12919">
    <property type="entry name" value="30S RIBOSOMAL PROTEIN S16"/>
    <property type="match status" value="1"/>
</dbReference>
<keyword evidence="2 3" id="KW-0687">Ribonucleoprotein</keyword>
<evidence type="ECO:0000256" key="3">
    <source>
        <dbReference type="HAMAP-Rule" id="MF_00385"/>
    </source>
</evidence>
<dbReference type="InterPro" id="IPR023803">
    <property type="entry name" value="Ribosomal_bS16_dom_sf"/>
</dbReference>
<dbReference type="EMBL" id="LAOR01000007">
    <property type="protein sequence ID" value="KJW07723.1"/>
    <property type="molecule type" value="Genomic_DNA"/>
</dbReference>
<dbReference type="GO" id="GO:0015935">
    <property type="term" value="C:small ribosomal subunit"/>
    <property type="evidence" value="ECO:0007669"/>
    <property type="project" value="TreeGrafter"/>
</dbReference>
<evidence type="ECO:0000256" key="2">
    <source>
        <dbReference type="ARBA" id="ARBA00023274"/>
    </source>
</evidence>
<gene>
    <name evidence="3 4" type="primary">rpsP</name>
    <name evidence="4" type="ORF">OTUT144_0215</name>
</gene>